<evidence type="ECO:0000256" key="3">
    <source>
        <dbReference type="ARBA" id="ARBA00022730"/>
    </source>
</evidence>
<keyword evidence="10" id="KW-1185">Reference proteome</keyword>
<evidence type="ECO:0000313" key="9">
    <source>
        <dbReference type="EMBL" id="QNO13579.1"/>
    </source>
</evidence>
<evidence type="ECO:0000313" key="10">
    <source>
        <dbReference type="Proteomes" id="UP000516160"/>
    </source>
</evidence>
<dbReference type="Pfam" id="PF01649">
    <property type="entry name" value="Ribosomal_S20p"/>
    <property type="match status" value="1"/>
</dbReference>
<dbReference type="NCBIfam" id="TIGR00029">
    <property type="entry name" value="S20"/>
    <property type="match status" value="1"/>
</dbReference>
<dbReference type="SUPFAM" id="SSF46992">
    <property type="entry name" value="Ribosomal protein S20"/>
    <property type="match status" value="1"/>
</dbReference>
<keyword evidence="5 8" id="KW-0689">Ribosomal protein</keyword>
<protein>
    <recommendedName>
        <fullName evidence="7 8">Small ribosomal subunit protein bS20</fullName>
    </recommendedName>
</protein>
<dbReference type="GO" id="GO:0070181">
    <property type="term" value="F:small ribosomal subunit rRNA binding"/>
    <property type="evidence" value="ECO:0007669"/>
    <property type="project" value="TreeGrafter"/>
</dbReference>
<dbReference type="FunFam" id="1.20.58.110:FF:000001">
    <property type="entry name" value="30S ribosomal protein S20"/>
    <property type="match status" value="1"/>
</dbReference>
<dbReference type="GO" id="GO:0006412">
    <property type="term" value="P:translation"/>
    <property type="evidence" value="ECO:0007669"/>
    <property type="project" value="UniProtKB-UniRule"/>
</dbReference>
<dbReference type="PANTHER" id="PTHR33398:SF1">
    <property type="entry name" value="SMALL RIBOSOMAL SUBUNIT PROTEIN BS20C"/>
    <property type="match status" value="1"/>
</dbReference>
<evidence type="ECO:0000256" key="2">
    <source>
        <dbReference type="ARBA" id="ARBA00007634"/>
    </source>
</evidence>
<dbReference type="PANTHER" id="PTHR33398">
    <property type="entry name" value="30S RIBOSOMAL PROTEIN S20"/>
    <property type="match status" value="1"/>
</dbReference>
<evidence type="ECO:0000256" key="5">
    <source>
        <dbReference type="ARBA" id="ARBA00022980"/>
    </source>
</evidence>
<dbReference type="InterPro" id="IPR002583">
    <property type="entry name" value="Ribosomal_bS20"/>
</dbReference>
<dbReference type="GO" id="GO:0003735">
    <property type="term" value="F:structural constituent of ribosome"/>
    <property type="evidence" value="ECO:0007669"/>
    <property type="project" value="InterPro"/>
</dbReference>
<gene>
    <name evidence="8 9" type="primary">rpsT</name>
    <name evidence="9" type="ORF">HYG86_01745</name>
</gene>
<dbReference type="RefSeq" id="WP_213167248.1">
    <property type="nucleotide sequence ID" value="NZ_CP058559.1"/>
</dbReference>
<keyword evidence="6 8" id="KW-0687">Ribonucleoprotein</keyword>
<evidence type="ECO:0000256" key="7">
    <source>
        <dbReference type="ARBA" id="ARBA00035136"/>
    </source>
</evidence>
<dbReference type="AlphaFoldDB" id="A0A7G9W4G7"/>
<evidence type="ECO:0000256" key="8">
    <source>
        <dbReference type="HAMAP-Rule" id="MF_00500"/>
    </source>
</evidence>
<dbReference type="InterPro" id="IPR036510">
    <property type="entry name" value="Ribosomal_bS20_sf"/>
</dbReference>
<name>A0A7G9W4G7_ALKCA</name>
<dbReference type="GO" id="GO:0015935">
    <property type="term" value="C:small ribosomal subunit"/>
    <property type="evidence" value="ECO:0007669"/>
    <property type="project" value="TreeGrafter"/>
</dbReference>
<dbReference type="Proteomes" id="UP000516160">
    <property type="component" value="Chromosome"/>
</dbReference>
<dbReference type="KEGG" id="acae:HYG86_01745"/>
<comment type="function">
    <text evidence="1 8">Binds directly to 16S ribosomal RNA.</text>
</comment>
<evidence type="ECO:0000256" key="1">
    <source>
        <dbReference type="ARBA" id="ARBA00003134"/>
    </source>
</evidence>
<evidence type="ECO:0000256" key="6">
    <source>
        <dbReference type="ARBA" id="ARBA00023274"/>
    </source>
</evidence>
<comment type="similarity">
    <text evidence="2 8">Belongs to the bacterial ribosomal protein bS20 family.</text>
</comment>
<keyword evidence="3 8" id="KW-0699">rRNA-binding</keyword>
<keyword evidence="4 8" id="KW-0694">RNA-binding</keyword>
<proteinExistence type="inferred from homology"/>
<reference evidence="9 10" key="1">
    <citation type="submission" date="2020-07" db="EMBL/GenBank/DDBJ databases">
        <title>Alkalicella. sp. LB2 genome.</title>
        <authorList>
            <person name="Postec A."/>
            <person name="Quemeneur M."/>
        </authorList>
    </citation>
    <scope>NUCLEOTIDE SEQUENCE [LARGE SCALE GENOMIC DNA]</scope>
    <source>
        <strain evidence="9 10">LB2</strain>
    </source>
</reference>
<organism evidence="9 10">
    <name type="scientific">Alkalicella caledoniensis</name>
    <dbReference type="NCBI Taxonomy" id="2731377"/>
    <lineage>
        <taxon>Bacteria</taxon>
        <taxon>Bacillati</taxon>
        <taxon>Bacillota</taxon>
        <taxon>Clostridia</taxon>
        <taxon>Eubacteriales</taxon>
        <taxon>Proteinivoracaceae</taxon>
        <taxon>Alkalicella</taxon>
    </lineage>
</organism>
<dbReference type="Gene3D" id="1.20.58.110">
    <property type="entry name" value="Ribosomal protein S20"/>
    <property type="match status" value="1"/>
</dbReference>
<dbReference type="HAMAP" id="MF_00500">
    <property type="entry name" value="Ribosomal_bS20"/>
    <property type="match status" value="1"/>
</dbReference>
<sequence>MPNIKSAKKRVKVIATKTARNASIKSYVRSTIKKYETAVAAGDKDVASTELVKAIRALDKAVTKGVLHKNTASRKKSRLSKKLQEIA</sequence>
<dbReference type="GO" id="GO:0005829">
    <property type="term" value="C:cytosol"/>
    <property type="evidence" value="ECO:0007669"/>
    <property type="project" value="TreeGrafter"/>
</dbReference>
<accession>A0A7G9W4G7</accession>
<evidence type="ECO:0000256" key="4">
    <source>
        <dbReference type="ARBA" id="ARBA00022884"/>
    </source>
</evidence>
<dbReference type="EMBL" id="CP058559">
    <property type="protein sequence ID" value="QNO13579.1"/>
    <property type="molecule type" value="Genomic_DNA"/>
</dbReference>